<organism evidence="8 9">
    <name type="scientific">Candidatus Phosphoribacter hodrii</name>
    <dbReference type="NCBI Taxonomy" id="2953743"/>
    <lineage>
        <taxon>Bacteria</taxon>
        <taxon>Bacillati</taxon>
        <taxon>Actinomycetota</taxon>
        <taxon>Actinomycetes</taxon>
        <taxon>Micrococcales</taxon>
        <taxon>Dermatophilaceae</taxon>
        <taxon>Candidatus Phosphoribacter</taxon>
    </lineage>
</organism>
<dbReference type="EMBL" id="JADIXZ010000004">
    <property type="protein sequence ID" value="MBK6301097.1"/>
    <property type="molecule type" value="Genomic_DNA"/>
</dbReference>
<dbReference type="InterPro" id="IPR001640">
    <property type="entry name" value="Lgt"/>
</dbReference>
<evidence type="ECO:0000256" key="7">
    <source>
        <dbReference type="SAM" id="Phobius"/>
    </source>
</evidence>
<evidence type="ECO:0000313" key="8">
    <source>
        <dbReference type="EMBL" id="MBK6301097.1"/>
    </source>
</evidence>
<evidence type="ECO:0000256" key="4">
    <source>
        <dbReference type="ARBA" id="ARBA00022692"/>
    </source>
</evidence>
<evidence type="ECO:0000256" key="2">
    <source>
        <dbReference type="ARBA" id="ARBA00022475"/>
    </source>
</evidence>
<keyword evidence="4 7" id="KW-0812">Transmembrane</keyword>
<feature type="transmembrane region" description="Helical" evidence="7">
    <location>
        <begin position="117"/>
        <end position="138"/>
    </location>
</feature>
<dbReference type="Pfam" id="PF01790">
    <property type="entry name" value="LGT"/>
    <property type="match status" value="1"/>
</dbReference>
<evidence type="ECO:0000256" key="3">
    <source>
        <dbReference type="ARBA" id="ARBA00022679"/>
    </source>
</evidence>
<dbReference type="AlphaFoldDB" id="A0A935CDU1"/>
<dbReference type="GO" id="GO:0008961">
    <property type="term" value="F:phosphatidylglycerol-prolipoprotein diacylglyceryl transferase activity"/>
    <property type="evidence" value="ECO:0007669"/>
    <property type="project" value="InterPro"/>
</dbReference>
<keyword evidence="6 7" id="KW-0472">Membrane</keyword>
<sequence>MFPTLGDLFGIVLAVPTHDTFVGLGVVVAVAVFIVETRRRGVADYRLLYVVTGALVGGAIFMRLGPLLQHLDLGANPSLAQQWVYGNRSVLGGLFGAWLGVHVSKRLAGYSPRTGDLFAPAVAIGMAIGRFGCLFTELPGSPNPLGFGPVLNDATAARLSGVAGTPLHPSYAYEIAFHAIAFVVLWRVLRHRMQAPGETLVVYLAAYGVFRFCVEFTRGEEAVWAGLDRSQLFLLATVPILLARVVWQWRRGAYVLAPRRTPAQLAGSMR</sequence>
<comment type="similarity">
    <text evidence="1">Belongs to the Lgt family.</text>
</comment>
<feature type="transmembrane region" description="Helical" evidence="7">
    <location>
        <begin position="12"/>
        <end position="35"/>
    </location>
</feature>
<protein>
    <submittedName>
        <fullName evidence="8">Prolipoprotein diacylglyceryl transferase</fullName>
    </submittedName>
</protein>
<gene>
    <name evidence="8" type="ORF">IPF40_08595</name>
</gene>
<feature type="transmembrane region" description="Helical" evidence="7">
    <location>
        <begin position="85"/>
        <end position="105"/>
    </location>
</feature>
<dbReference type="GO" id="GO:0042158">
    <property type="term" value="P:lipoprotein biosynthetic process"/>
    <property type="evidence" value="ECO:0007669"/>
    <property type="project" value="InterPro"/>
</dbReference>
<dbReference type="PANTHER" id="PTHR30589">
    <property type="entry name" value="PROLIPOPROTEIN DIACYLGLYCERYL TRANSFERASE"/>
    <property type="match status" value="1"/>
</dbReference>
<keyword evidence="3 8" id="KW-0808">Transferase</keyword>
<evidence type="ECO:0000313" key="9">
    <source>
        <dbReference type="Proteomes" id="UP000718281"/>
    </source>
</evidence>
<feature type="transmembrane region" description="Helical" evidence="7">
    <location>
        <begin position="47"/>
        <end position="65"/>
    </location>
</feature>
<evidence type="ECO:0000256" key="5">
    <source>
        <dbReference type="ARBA" id="ARBA00022989"/>
    </source>
</evidence>
<dbReference type="PANTHER" id="PTHR30589:SF0">
    <property type="entry name" value="PHOSPHATIDYLGLYCEROL--PROLIPOPROTEIN DIACYLGLYCERYL TRANSFERASE"/>
    <property type="match status" value="1"/>
</dbReference>
<keyword evidence="2" id="KW-1003">Cell membrane</keyword>
<keyword evidence="5 7" id="KW-1133">Transmembrane helix</keyword>
<evidence type="ECO:0000256" key="6">
    <source>
        <dbReference type="ARBA" id="ARBA00023136"/>
    </source>
</evidence>
<evidence type="ECO:0000256" key="1">
    <source>
        <dbReference type="ARBA" id="ARBA00007150"/>
    </source>
</evidence>
<dbReference type="GO" id="GO:0005886">
    <property type="term" value="C:plasma membrane"/>
    <property type="evidence" value="ECO:0007669"/>
    <property type="project" value="InterPro"/>
</dbReference>
<reference evidence="8 9" key="1">
    <citation type="submission" date="2020-10" db="EMBL/GenBank/DDBJ databases">
        <title>Connecting structure to function with the recovery of over 1000 high-quality activated sludge metagenome-assembled genomes encoding full-length rRNA genes using long-read sequencing.</title>
        <authorList>
            <person name="Singleton C.M."/>
            <person name="Petriglieri F."/>
            <person name="Kristensen J.M."/>
            <person name="Kirkegaard R.H."/>
            <person name="Michaelsen T.Y."/>
            <person name="Andersen M.H."/>
            <person name="Karst S.M."/>
            <person name="Dueholm M.S."/>
            <person name="Nielsen P.H."/>
            <person name="Albertsen M."/>
        </authorList>
    </citation>
    <scope>NUCLEOTIDE SEQUENCE [LARGE SCALE GENOMIC DNA]</scope>
    <source>
        <strain evidence="8">AalE_18-Q3-R2-46_BAT3C.188</strain>
    </source>
</reference>
<name>A0A935CDU1_9MICO</name>
<accession>A0A935CDU1</accession>
<comment type="caution">
    <text evidence="8">The sequence shown here is derived from an EMBL/GenBank/DDBJ whole genome shotgun (WGS) entry which is preliminary data.</text>
</comment>
<proteinExistence type="inferred from homology"/>
<feature type="transmembrane region" description="Helical" evidence="7">
    <location>
        <begin position="171"/>
        <end position="188"/>
    </location>
</feature>
<dbReference type="Proteomes" id="UP000718281">
    <property type="component" value="Unassembled WGS sequence"/>
</dbReference>